<dbReference type="Gene3D" id="3.50.50.60">
    <property type="entry name" value="FAD/NAD(P)-binding domain"/>
    <property type="match status" value="1"/>
</dbReference>
<dbReference type="EMBL" id="JAGTJR010000002">
    <property type="protein sequence ID" value="KAH7063265.1"/>
    <property type="molecule type" value="Genomic_DNA"/>
</dbReference>
<feature type="domain" description="FAD-binding" evidence="6">
    <location>
        <begin position="9"/>
        <end position="146"/>
    </location>
</feature>
<dbReference type="Gene3D" id="3.30.9.10">
    <property type="entry name" value="D-Amino Acid Oxidase, subunit A, domain 2"/>
    <property type="match status" value="1"/>
</dbReference>
<comment type="caution">
    <text evidence="8">The sequence shown here is derived from an EMBL/GenBank/DDBJ whole genome shotgun (WGS) entry which is preliminary data.</text>
</comment>
<comment type="similarity">
    <text evidence="1">Belongs to the PheA/TfdB FAD monooxygenase family.</text>
</comment>
<evidence type="ECO:0000256" key="1">
    <source>
        <dbReference type="ARBA" id="ARBA00007801"/>
    </source>
</evidence>
<evidence type="ECO:0000256" key="4">
    <source>
        <dbReference type="ARBA" id="ARBA00023002"/>
    </source>
</evidence>
<dbReference type="InterPro" id="IPR002938">
    <property type="entry name" value="FAD-bd"/>
</dbReference>
<feature type="domain" description="FAD-binding" evidence="6">
    <location>
        <begin position="195"/>
        <end position="390"/>
    </location>
</feature>
<organism evidence="8 9">
    <name type="scientific">Macrophomina phaseolina</name>
    <dbReference type="NCBI Taxonomy" id="35725"/>
    <lineage>
        <taxon>Eukaryota</taxon>
        <taxon>Fungi</taxon>
        <taxon>Dikarya</taxon>
        <taxon>Ascomycota</taxon>
        <taxon>Pezizomycotina</taxon>
        <taxon>Dothideomycetes</taxon>
        <taxon>Dothideomycetes incertae sedis</taxon>
        <taxon>Botryosphaeriales</taxon>
        <taxon>Botryosphaeriaceae</taxon>
        <taxon>Macrophomina</taxon>
    </lineage>
</organism>
<proteinExistence type="inferred from homology"/>
<dbReference type="InterPro" id="IPR038220">
    <property type="entry name" value="PHOX_C_sf"/>
</dbReference>
<keyword evidence="3" id="KW-0274">FAD</keyword>
<dbReference type="InterPro" id="IPR036249">
    <property type="entry name" value="Thioredoxin-like_sf"/>
</dbReference>
<sequence length="604" mass="66530">MTLRQESSTDVVIIGAGPAGLMAALWMAKCGIDVRIVDKRATKVFKGQADSLQARTIEILDSFGIAEVIYKRGAHLLETSFWAQTGAIEPVGAVPEYYPGLSRFHQVLINQGQTERVLLDAIKECGNVQVERGVAPVSLHIDEQSVGNPQANPVRLTLRHLTEDEMAGELSVPVPAPGDFGINPGDERDLQRNTTGKEGTEEVVHAKYVIGCDGARSWTREQVGIKLAGQSKDPQYGVVDITPISDFPELRVRVLADTSQGPMMIIPRENGMVRVGIKVDDIDRSQVSPETIIALVQKGLAPYKINFSHCDWFAVWRSNRKLATRFSKYERVFLAGDAVHTHSPKAGIGLNFTYNLGWKIAHVIKGVAKPSLLKTYEMERREVAQQLLSFDEELSSNFTNGEAIKKAFTEALPFTSCTAIEYGPSMIVAKPGANIVSKQNFAQHITVGRRFPSQQVVKQDSGRPLQFQECFPSDGKYRLVVFAGDIARPEQLRRVEALGRSLALPQSSWIQDSGGIFDILMLHSSRREDVRLCKLPSTLSTHSKSNVFADNVPYVGELGTAYQAYGVDRLEGCIVVVRPDGHVMYTGGLEDLEDLNKMLSGILL</sequence>
<dbReference type="InterPro" id="IPR012941">
    <property type="entry name" value="Phe_hydrox_C_dim_dom"/>
</dbReference>
<keyword evidence="4" id="KW-0560">Oxidoreductase</keyword>
<gene>
    <name evidence="8" type="ORF">B0J12DRAFT_561960</name>
</gene>
<dbReference type="SUPFAM" id="SSF51905">
    <property type="entry name" value="FAD/NAD(P)-binding domain"/>
    <property type="match status" value="1"/>
</dbReference>
<feature type="region of interest" description="Disordered" evidence="5">
    <location>
        <begin position="170"/>
        <end position="189"/>
    </location>
</feature>
<dbReference type="PANTHER" id="PTHR43004:SF20">
    <property type="entry name" value="2-MONOOXYGENASE, PUTATIVE (AFU_ORTHOLOGUE AFUA_1G13660)-RELATED"/>
    <property type="match status" value="1"/>
</dbReference>
<dbReference type="SUPFAM" id="SSF54373">
    <property type="entry name" value="FAD-linked reductases, C-terminal domain"/>
    <property type="match status" value="1"/>
</dbReference>
<feature type="domain" description="Phenol hydroxylase-like C-terminal dimerisation" evidence="7">
    <location>
        <begin position="420"/>
        <end position="603"/>
    </location>
</feature>
<dbReference type="CDD" id="cd02979">
    <property type="entry name" value="PHOX_C"/>
    <property type="match status" value="1"/>
</dbReference>
<name>A0ABQ8GRZ9_9PEZI</name>
<dbReference type="InterPro" id="IPR036188">
    <property type="entry name" value="FAD/NAD-bd_sf"/>
</dbReference>
<protein>
    <submittedName>
        <fullName evidence="8">FAD binding domain-containing protein</fullName>
    </submittedName>
</protein>
<keyword evidence="9" id="KW-1185">Reference proteome</keyword>
<reference evidence="8 9" key="1">
    <citation type="journal article" date="2021" name="Nat. Commun.">
        <title>Genetic determinants of endophytism in the Arabidopsis root mycobiome.</title>
        <authorList>
            <person name="Mesny F."/>
            <person name="Miyauchi S."/>
            <person name="Thiergart T."/>
            <person name="Pickel B."/>
            <person name="Atanasova L."/>
            <person name="Karlsson M."/>
            <person name="Huettel B."/>
            <person name="Barry K.W."/>
            <person name="Haridas S."/>
            <person name="Chen C."/>
            <person name="Bauer D."/>
            <person name="Andreopoulos W."/>
            <person name="Pangilinan J."/>
            <person name="LaButti K."/>
            <person name="Riley R."/>
            <person name="Lipzen A."/>
            <person name="Clum A."/>
            <person name="Drula E."/>
            <person name="Henrissat B."/>
            <person name="Kohler A."/>
            <person name="Grigoriev I.V."/>
            <person name="Martin F.M."/>
            <person name="Hacquard S."/>
        </authorList>
    </citation>
    <scope>NUCLEOTIDE SEQUENCE [LARGE SCALE GENOMIC DNA]</scope>
    <source>
        <strain evidence="8 9">MPI-SDFR-AT-0080</strain>
    </source>
</reference>
<dbReference type="Proteomes" id="UP000774617">
    <property type="component" value="Unassembled WGS sequence"/>
</dbReference>
<evidence type="ECO:0000259" key="7">
    <source>
        <dbReference type="Pfam" id="PF07976"/>
    </source>
</evidence>
<keyword evidence="2" id="KW-0285">Flavoprotein</keyword>
<accession>A0ABQ8GRZ9</accession>
<evidence type="ECO:0000313" key="9">
    <source>
        <dbReference type="Proteomes" id="UP000774617"/>
    </source>
</evidence>
<dbReference type="InterPro" id="IPR050641">
    <property type="entry name" value="RIFMO-like"/>
</dbReference>
<dbReference type="Gene3D" id="3.40.30.20">
    <property type="match status" value="1"/>
</dbReference>
<dbReference type="PANTHER" id="PTHR43004">
    <property type="entry name" value="TRK SYSTEM POTASSIUM UPTAKE PROTEIN"/>
    <property type="match status" value="1"/>
</dbReference>
<evidence type="ECO:0000256" key="5">
    <source>
        <dbReference type="SAM" id="MobiDB-lite"/>
    </source>
</evidence>
<evidence type="ECO:0000259" key="6">
    <source>
        <dbReference type="Pfam" id="PF01494"/>
    </source>
</evidence>
<evidence type="ECO:0000313" key="8">
    <source>
        <dbReference type="EMBL" id="KAH7063265.1"/>
    </source>
</evidence>
<dbReference type="Pfam" id="PF07976">
    <property type="entry name" value="Phe_hydrox_dim"/>
    <property type="match status" value="1"/>
</dbReference>
<evidence type="ECO:0000256" key="2">
    <source>
        <dbReference type="ARBA" id="ARBA00022630"/>
    </source>
</evidence>
<dbReference type="Pfam" id="PF01494">
    <property type="entry name" value="FAD_binding_3"/>
    <property type="match status" value="2"/>
</dbReference>
<dbReference type="PRINTS" id="PR00420">
    <property type="entry name" value="RNGMNOXGNASE"/>
</dbReference>
<evidence type="ECO:0000256" key="3">
    <source>
        <dbReference type="ARBA" id="ARBA00022827"/>
    </source>
</evidence>
<dbReference type="SUPFAM" id="SSF52833">
    <property type="entry name" value="Thioredoxin-like"/>
    <property type="match status" value="1"/>
</dbReference>